<feature type="active site" description="Charge relay system" evidence="8 9">
    <location>
        <position position="519"/>
    </location>
</feature>
<keyword evidence="4 9" id="KW-0645">Protease</keyword>
<dbReference type="InterPro" id="IPR010435">
    <property type="entry name" value="C5a/SBT2-like_Fn3"/>
</dbReference>
<dbReference type="InterPro" id="IPR046450">
    <property type="entry name" value="PA_dom_sf"/>
</dbReference>
<evidence type="ECO:0000256" key="3">
    <source>
        <dbReference type="ARBA" id="ARBA00022525"/>
    </source>
</evidence>
<dbReference type="GO" id="GO:0016020">
    <property type="term" value="C:membrane"/>
    <property type="evidence" value="ECO:0007669"/>
    <property type="project" value="InterPro"/>
</dbReference>
<dbReference type="SUPFAM" id="SSF52025">
    <property type="entry name" value="PA domain"/>
    <property type="match status" value="1"/>
</dbReference>
<accession>A0A8K0TLQ9</accession>
<protein>
    <submittedName>
        <fullName evidence="15">Subtilase</fullName>
    </submittedName>
</protein>
<dbReference type="Gene3D" id="3.50.30.30">
    <property type="match status" value="1"/>
</dbReference>
<feature type="signal peptide" evidence="11">
    <location>
        <begin position="1"/>
        <end position="20"/>
    </location>
</feature>
<gene>
    <name evidence="15" type="ORF">B0T11DRAFT_344398</name>
</gene>
<evidence type="ECO:0000256" key="11">
    <source>
        <dbReference type="SAM" id="SignalP"/>
    </source>
</evidence>
<dbReference type="InterPro" id="IPR034187">
    <property type="entry name" value="Peptidases_S8_5"/>
</dbReference>
<dbReference type="EMBL" id="JAGPXD010000001">
    <property type="protein sequence ID" value="KAH7374664.1"/>
    <property type="molecule type" value="Genomic_DNA"/>
</dbReference>
<evidence type="ECO:0000256" key="5">
    <source>
        <dbReference type="ARBA" id="ARBA00022729"/>
    </source>
</evidence>
<dbReference type="InterPro" id="IPR022398">
    <property type="entry name" value="Peptidase_S8_His-AS"/>
</dbReference>
<evidence type="ECO:0000256" key="10">
    <source>
        <dbReference type="RuleBase" id="RU003355"/>
    </source>
</evidence>
<dbReference type="PROSITE" id="PS00138">
    <property type="entry name" value="SUBTILASE_SER"/>
    <property type="match status" value="1"/>
</dbReference>
<dbReference type="Gene3D" id="2.60.40.10">
    <property type="entry name" value="Immunoglobulins"/>
    <property type="match status" value="1"/>
</dbReference>
<keyword evidence="2" id="KW-0134">Cell wall</keyword>
<keyword evidence="6 9" id="KW-0378">Hydrolase</keyword>
<keyword evidence="5 11" id="KW-0732">Signal</keyword>
<evidence type="ECO:0000256" key="1">
    <source>
        <dbReference type="ARBA" id="ARBA00011073"/>
    </source>
</evidence>
<dbReference type="InterPro" id="IPR015500">
    <property type="entry name" value="Peptidase_S8_subtilisin-rel"/>
</dbReference>
<evidence type="ECO:0000256" key="4">
    <source>
        <dbReference type="ARBA" id="ARBA00022670"/>
    </source>
</evidence>
<dbReference type="OrthoDB" id="10256524at2759"/>
<dbReference type="PROSITE" id="PS00137">
    <property type="entry name" value="SUBTILASE_HIS"/>
    <property type="match status" value="1"/>
</dbReference>
<dbReference type="PRINTS" id="PR00723">
    <property type="entry name" value="SUBTILISIN"/>
</dbReference>
<evidence type="ECO:0000259" key="13">
    <source>
        <dbReference type="Pfam" id="PF02225"/>
    </source>
</evidence>
<dbReference type="InterPro" id="IPR036852">
    <property type="entry name" value="Peptidase_S8/S53_dom_sf"/>
</dbReference>
<feature type="domain" description="C5a peptidase/Subtilisin-like protease SBT2-like Fn3-like" evidence="14">
    <location>
        <begin position="604"/>
        <end position="727"/>
    </location>
</feature>
<keyword evidence="3" id="KW-0964">Secreted</keyword>
<reference evidence="15" key="1">
    <citation type="journal article" date="2021" name="Nat. Commun.">
        <title>Genetic determinants of endophytism in the Arabidopsis root mycobiome.</title>
        <authorList>
            <person name="Mesny F."/>
            <person name="Miyauchi S."/>
            <person name="Thiergart T."/>
            <person name="Pickel B."/>
            <person name="Atanasova L."/>
            <person name="Karlsson M."/>
            <person name="Huettel B."/>
            <person name="Barry K.W."/>
            <person name="Haridas S."/>
            <person name="Chen C."/>
            <person name="Bauer D."/>
            <person name="Andreopoulos W."/>
            <person name="Pangilinan J."/>
            <person name="LaButti K."/>
            <person name="Riley R."/>
            <person name="Lipzen A."/>
            <person name="Clum A."/>
            <person name="Drula E."/>
            <person name="Henrissat B."/>
            <person name="Kohler A."/>
            <person name="Grigoriev I.V."/>
            <person name="Martin F.M."/>
            <person name="Hacquard S."/>
        </authorList>
    </citation>
    <scope>NUCLEOTIDE SEQUENCE</scope>
    <source>
        <strain evidence="15">MPI-CAGE-AT-0016</strain>
    </source>
</reference>
<evidence type="ECO:0000256" key="6">
    <source>
        <dbReference type="ARBA" id="ARBA00022801"/>
    </source>
</evidence>
<feature type="domain" description="Peptidase S8/S53" evidence="12">
    <location>
        <begin position="143"/>
        <end position="536"/>
    </location>
</feature>
<dbReference type="CDD" id="cd02124">
    <property type="entry name" value="PA_PoS1_like"/>
    <property type="match status" value="1"/>
</dbReference>
<evidence type="ECO:0000256" key="9">
    <source>
        <dbReference type="PROSITE-ProRule" id="PRU01240"/>
    </source>
</evidence>
<evidence type="ECO:0000259" key="12">
    <source>
        <dbReference type="Pfam" id="PF00082"/>
    </source>
</evidence>
<dbReference type="AlphaFoldDB" id="A0A8K0TLQ9"/>
<feature type="domain" description="PA" evidence="13">
    <location>
        <begin position="365"/>
        <end position="446"/>
    </location>
</feature>
<evidence type="ECO:0000256" key="2">
    <source>
        <dbReference type="ARBA" id="ARBA00022512"/>
    </source>
</evidence>
<dbReference type="InterPro" id="IPR000209">
    <property type="entry name" value="Peptidase_S8/S53_dom"/>
</dbReference>
<dbReference type="InterPro" id="IPR050131">
    <property type="entry name" value="Peptidase_S8_subtilisin-like"/>
</dbReference>
<dbReference type="Pfam" id="PF06280">
    <property type="entry name" value="fn3_5"/>
    <property type="match status" value="1"/>
</dbReference>
<dbReference type="Pfam" id="PF00082">
    <property type="entry name" value="Peptidase_S8"/>
    <property type="match status" value="1"/>
</dbReference>
<keyword evidence="7 9" id="KW-0720">Serine protease</keyword>
<feature type="chain" id="PRO_5035478677" evidence="11">
    <location>
        <begin position="21"/>
        <end position="910"/>
    </location>
</feature>
<sequence length="910" mass="97831">MLWSGLSAALAALAASSASATLLPRQDGAEFESNSTSPVAKSFIIEYAPGSAKARRDGLASALDIDIVKTFESSIFSGASIVTNTHNVDSLEKLPDVARVWVNSHVPLAPLQPLAFSDDATAGEYNVHNTTGVSKLHDLGYFGEGVKVGVVDTGIWWTHDALGGCLGEGCKVAGGYDFVGNGIWPYGGEKIPDDDPLDQQGHGTHVAGIIAAESKGGFVGVAPKSSVYGYKVFSQAGNTDDATLIESFLRAFEDGMDIITASIGGPSGWSNNAWAEVADRITHEGVVVTISAGNSGSAGAFFASSGSSGEGVIGVASVESETFPAYPFEATFHLDGAENTTKVGYLPSTYFFPAEIQDWPVVVLNTDTSDPADGCEPYPEGTPRIDGQVALVRRGTCTFAIKQANLQALGARYVLVYNNASPLITPSTTEEGSLVALITANAGEAIIKTIQADGNVTVDFSLNPDTPVGLEYPAGGRPNDFTSWGGTYDLQIKPDIAGPGGSIFSTYVGGGYAVLSGTSMACPYVAGVAALYIGAHGGREKYGKGFAKILSDRIISSGSALPWSTTAAGPVDYTRPAPVAQVGNGLIDAFKVVEYTSSLGFEKIALNDTRYFSRYHDVTVKNDGDKEVSYKFSTQPAAGVELAAWFDLTPTIRDFRLKSLSEITPTDLEPKVSLPRDFTLKPGQSKTVSVNFENPDKLGWNASALPLYSGKVIVSSSLGEQLSVPYLGLGADLKSQLDPIYRSTYPFSRSHVSFQSIEQKPWYTFDLSLQAQDFPKIYVKNIWGTREVRWDIFEAGWKERQFKWPLVPGENGYIGPVASWVGAGQVSYFDPNFYDPDETYTYPRRDLFRNAQTTQAYHEHWWFGKLGNGSQIEPGKYTFRFATLKPFGNRANADNWDVYKTPEIEVRGKY</sequence>
<feature type="active site" description="Charge relay system" evidence="8 9">
    <location>
        <position position="152"/>
    </location>
</feature>
<dbReference type="PANTHER" id="PTHR43806">
    <property type="entry name" value="PEPTIDASE S8"/>
    <property type="match status" value="1"/>
</dbReference>
<dbReference type="InterPro" id="IPR003137">
    <property type="entry name" value="PA_domain"/>
</dbReference>
<evidence type="ECO:0000313" key="15">
    <source>
        <dbReference type="EMBL" id="KAH7374664.1"/>
    </source>
</evidence>
<dbReference type="GO" id="GO:0006508">
    <property type="term" value="P:proteolysis"/>
    <property type="evidence" value="ECO:0007669"/>
    <property type="project" value="UniProtKB-KW"/>
</dbReference>
<evidence type="ECO:0000313" key="16">
    <source>
        <dbReference type="Proteomes" id="UP000813385"/>
    </source>
</evidence>
<dbReference type="Pfam" id="PF02225">
    <property type="entry name" value="PA"/>
    <property type="match status" value="1"/>
</dbReference>
<dbReference type="PANTHER" id="PTHR43806:SF66">
    <property type="entry name" value="SERIN ENDOPEPTIDASE"/>
    <property type="match status" value="1"/>
</dbReference>
<organism evidence="15 16">
    <name type="scientific">Plectosphaerella cucumerina</name>
    <dbReference type="NCBI Taxonomy" id="40658"/>
    <lineage>
        <taxon>Eukaryota</taxon>
        <taxon>Fungi</taxon>
        <taxon>Dikarya</taxon>
        <taxon>Ascomycota</taxon>
        <taxon>Pezizomycotina</taxon>
        <taxon>Sordariomycetes</taxon>
        <taxon>Hypocreomycetidae</taxon>
        <taxon>Glomerellales</taxon>
        <taxon>Plectosphaerellaceae</taxon>
        <taxon>Plectosphaerella</taxon>
    </lineage>
</organism>
<evidence type="ECO:0000256" key="8">
    <source>
        <dbReference type="PIRSR" id="PIRSR615500-1"/>
    </source>
</evidence>
<dbReference type="Proteomes" id="UP000813385">
    <property type="component" value="Unassembled WGS sequence"/>
</dbReference>
<feature type="active site" description="Charge relay system" evidence="8 9">
    <location>
        <position position="202"/>
    </location>
</feature>
<dbReference type="CDD" id="cd07489">
    <property type="entry name" value="Peptidases_S8_5"/>
    <property type="match status" value="1"/>
</dbReference>
<dbReference type="GO" id="GO:0004252">
    <property type="term" value="F:serine-type endopeptidase activity"/>
    <property type="evidence" value="ECO:0007669"/>
    <property type="project" value="UniProtKB-UniRule"/>
</dbReference>
<comment type="similarity">
    <text evidence="1 9 10">Belongs to the peptidase S8 family.</text>
</comment>
<dbReference type="SUPFAM" id="SSF52743">
    <property type="entry name" value="Subtilisin-like"/>
    <property type="match status" value="1"/>
</dbReference>
<evidence type="ECO:0000256" key="7">
    <source>
        <dbReference type="ARBA" id="ARBA00022825"/>
    </source>
</evidence>
<dbReference type="InterPro" id="IPR013783">
    <property type="entry name" value="Ig-like_fold"/>
</dbReference>
<name>A0A8K0TLQ9_9PEZI</name>
<evidence type="ECO:0000259" key="14">
    <source>
        <dbReference type="Pfam" id="PF06280"/>
    </source>
</evidence>
<dbReference type="Gene3D" id="3.40.50.200">
    <property type="entry name" value="Peptidase S8/S53 domain"/>
    <property type="match status" value="1"/>
</dbReference>
<comment type="caution">
    <text evidence="15">The sequence shown here is derived from an EMBL/GenBank/DDBJ whole genome shotgun (WGS) entry which is preliminary data.</text>
</comment>
<proteinExistence type="inferred from homology"/>
<dbReference type="InterPro" id="IPR023827">
    <property type="entry name" value="Peptidase_S8_Asp-AS"/>
</dbReference>
<dbReference type="PROSITE" id="PS00136">
    <property type="entry name" value="SUBTILASE_ASP"/>
    <property type="match status" value="1"/>
</dbReference>
<dbReference type="InterPro" id="IPR023828">
    <property type="entry name" value="Peptidase_S8_Ser-AS"/>
</dbReference>
<dbReference type="PROSITE" id="PS51892">
    <property type="entry name" value="SUBTILASE"/>
    <property type="match status" value="1"/>
</dbReference>
<keyword evidence="16" id="KW-1185">Reference proteome</keyword>